<dbReference type="RefSeq" id="WP_042122623.1">
    <property type="nucleotide sequence ID" value="NZ_FZOL01000001.1"/>
</dbReference>
<sequence length="228" mass="25619">MKSKQLDPLLIINALPDNGDGQENTLARLELPKGVKVLVRPWDEMVTPRYELSFRIDDDDYGYEIEVPADFEPLELSIPLVDHMFAHGRHTLGWRSMDLDTGNIAVGEPTNFYVDIIDPNVYQQPDQLLLPADLPDGDITQDYLEQHGGVTFTLPAFLDPKPGDSFRFFIDDELILDRPAVAPYSFLVDKTVFAGLQGGELVLTYSISDRAGNRTINAVPKRVDYHTS</sequence>
<protein>
    <submittedName>
        <fullName evidence="1">Uncharacterized protein</fullName>
    </submittedName>
</protein>
<dbReference type="EMBL" id="FZOL01000001">
    <property type="protein sequence ID" value="SNR92468.1"/>
    <property type="molecule type" value="Genomic_DNA"/>
</dbReference>
<dbReference type="Proteomes" id="UP000198407">
    <property type="component" value="Unassembled WGS sequence"/>
</dbReference>
<evidence type="ECO:0000313" key="2">
    <source>
        <dbReference type="Proteomes" id="UP000198407"/>
    </source>
</evidence>
<proteinExistence type="predicted"/>
<organism evidence="1 2">
    <name type="scientific">Pseudomonas japonica</name>
    <dbReference type="NCBI Taxonomy" id="256466"/>
    <lineage>
        <taxon>Bacteria</taxon>
        <taxon>Pseudomonadati</taxon>
        <taxon>Pseudomonadota</taxon>
        <taxon>Gammaproteobacteria</taxon>
        <taxon>Pseudomonadales</taxon>
        <taxon>Pseudomonadaceae</taxon>
        <taxon>Pseudomonas</taxon>
    </lineage>
</organism>
<keyword evidence="2" id="KW-1185">Reference proteome</keyword>
<name>A0A239ABN6_9PSED</name>
<evidence type="ECO:0000313" key="1">
    <source>
        <dbReference type="EMBL" id="SNR92468.1"/>
    </source>
</evidence>
<accession>A0A239ABN6</accession>
<dbReference type="AlphaFoldDB" id="A0A239ABN6"/>
<reference evidence="2" key="1">
    <citation type="submission" date="2017-06" db="EMBL/GenBank/DDBJ databases">
        <authorList>
            <person name="Varghese N."/>
            <person name="Submissions S."/>
        </authorList>
    </citation>
    <scope>NUCLEOTIDE SEQUENCE [LARGE SCALE GENOMIC DNA]</scope>
    <source>
        <strain evidence="2">DSM 22348</strain>
    </source>
</reference>
<gene>
    <name evidence="1" type="ORF">SAMN05444352_101311</name>
</gene>